<accession>A0A848CN20</accession>
<dbReference type="Gene3D" id="1.20.1560.10">
    <property type="entry name" value="ABC transporter type 1, transmembrane domain"/>
    <property type="match status" value="1"/>
</dbReference>
<dbReference type="FunFam" id="3.40.50.300:FF:000221">
    <property type="entry name" value="Multidrug ABC transporter ATP-binding protein"/>
    <property type="match status" value="1"/>
</dbReference>
<evidence type="ECO:0000256" key="1">
    <source>
        <dbReference type="ARBA" id="ARBA00004651"/>
    </source>
</evidence>
<feature type="domain" description="ABC transporter" evidence="12">
    <location>
        <begin position="336"/>
        <end position="570"/>
    </location>
</feature>
<keyword evidence="2" id="KW-0813">Transport</keyword>
<dbReference type="Pfam" id="PF00005">
    <property type="entry name" value="ABC_tran"/>
    <property type="match status" value="1"/>
</dbReference>
<dbReference type="InterPro" id="IPR003439">
    <property type="entry name" value="ABC_transporter-like_ATP-bd"/>
</dbReference>
<dbReference type="InterPro" id="IPR011527">
    <property type="entry name" value="ABC1_TM_dom"/>
</dbReference>
<dbReference type="Pfam" id="PF00027">
    <property type="entry name" value="cNMP_binding"/>
    <property type="match status" value="1"/>
</dbReference>
<evidence type="ECO:0000256" key="10">
    <source>
        <dbReference type="SAM" id="Phobius"/>
    </source>
</evidence>
<evidence type="ECO:0000256" key="5">
    <source>
        <dbReference type="ARBA" id="ARBA00022741"/>
    </source>
</evidence>
<dbReference type="CDD" id="cd00038">
    <property type="entry name" value="CAP_ED"/>
    <property type="match status" value="1"/>
</dbReference>
<dbReference type="PROSITE" id="PS00211">
    <property type="entry name" value="ABC_TRANSPORTER_1"/>
    <property type="match status" value="1"/>
</dbReference>
<feature type="transmembrane region" description="Helical" evidence="10">
    <location>
        <begin position="56"/>
        <end position="81"/>
    </location>
</feature>
<dbReference type="RefSeq" id="WP_168975232.1">
    <property type="nucleotide sequence ID" value="NZ_JABAGO010000017.1"/>
</dbReference>
<keyword evidence="9" id="KW-0010">Activator</keyword>
<dbReference type="InterPro" id="IPR000595">
    <property type="entry name" value="cNMP-bd_dom"/>
</dbReference>
<dbReference type="SUPFAM" id="SSF51206">
    <property type="entry name" value="cAMP-binding domain-like"/>
    <property type="match status" value="1"/>
</dbReference>
<proteinExistence type="predicted"/>
<dbReference type="InterPro" id="IPR039421">
    <property type="entry name" value="Type_1_exporter"/>
</dbReference>
<dbReference type="InterPro" id="IPR018490">
    <property type="entry name" value="cNMP-bd_dom_sf"/>
</dbReference>
<dbReference type="InterPro" id="IPR003593">
    <property type="entry name" value="AAA+_ATPase"/>
</dbReference>
<reference evidence="14 15" key="1">
    <citation type="submission" date="2020-04" db="EMBL/GenBank/DDBJ databases">
        <authorList>
            <person name="Hitch T.C.A."/>
            <person name="Wylensek D."/>
            <person name="Clavel T."/>
        </authorList>
    </citation>
    <scope>NUCLEOTIDE SEQUENCE [LARGE SCALE GENOMIC DNA]</scope>
    <source>
        <strain evidence="14 15">WB01_D5_05</strain>
    </source>
</reference>
<dbReference type="GO" id="GO:0015421">
    <property type="term" value="F:ABC-type oligopeptide transporter activity"/>
    <property type="evidence" value="ECO:0007669"/>
    <property type="project" value="TreeGrafter"/>
</dbReference>
<sequence length="718" mass="80191">MLTVIKNLLGYIRPYKLLTSLFFFTLLLDLAFVSLAPLSFKFIIDKAIEPRDIDTFFLILQVLVISGLICLSSGIVSDYVLAKLNARVQTDLRRKLFVQMQHLNISFFQKARSGDLVSYFSIDLPAIEGAMTSILTTGIQSLSVVVISTVVLFYLQWSMAIFILVGATVIFAGPYLLGRRAQKINAMYKEQLTSMTSDIQENLKAQKVIKGFNLQTAMIDKFNVRLKSLFISSYSKNVMNAQLERIPMISLLLINFTIIGFGSYLALKGHITVGSLVAFFTMYTSMGNSVFNLTFTIPAFTEALVSMERIGQLLNQPREETGGSESAQLKQRHLGIQVDNVTFGYHAKQPVLKQINMNIPACTTVAFVGSSGSGKSTMVQLLLGFYEPDKGHIRINGSSLRALDRSLYRGQISVVFQDNFLFQGTLLENIRISKSDASLDKVIEASKKAEIHDYICTLPDGYETQVLDEGGNFSGGQRQRLAIARAILRDPPILLLDEATSALDPISEASINQTFEKLSHDRTVIIVTHRLASITGADHIFVFDQGELVDSGNHLQLLEKDGFYKKLWDKQSGLAISHSGQEASIDNKRLSRLPFFRGVNLDVLKEISNLFTTETFAAKQTVIHEGEPGEKFYLIVRGKVEVTKWTPHADKQISLAVLEDGDHFGEIALLENVPRTATVTAMTPCVFLTLQRKVLYYILSKYPEINALVRQTLQERRK</sequence>
<feature type="domain" description="Cyclic nucleotide-binding" evidence="11">
    <location>
        <begin position="595"/>
        <end position="716"/>
    </location>
</feature>
<keyword evidence="6 14" id="KW-0067">ATP-binding</keyword>
<dbReference type="PROSITE" id="PS00889">
    <property type="entry name" value="CNMP_BINDING_2"/>
    <property type="match status" value="1"/>
</dbReference>
<dbReference type="SMART" id="SM00382">
    <property type="entry name" value="AAA"/>
    <property type="match status" value="1"/>
</dbReference>
<dbReference type="PRINTS" id="PR00103">
    <property type="entry name" value="CAMPKINASE"/>
</dbReference>
<keyword evidence="3" id="KW-1003">Cell membrane</keyword>
<feature type="domain" description="ABC transmembrane type-1" evidence="13">
    <location>
        <begin position="21"/>
        <end position="302"/>
    </location>
</feature>
<keyword evidence="7 10" id="KW-1133">Transmembrane helix</keyword>
<feature type="transmembrane region" description="Helical" evidence="10">
    <location>
        <begin position="160"/>
        <end position="177"/>
    </location>
</feature>
<organism evidence="14 15">
    <name type="scientific">Aneurinibacillus aneurinilyticus</name>
    <name type="common">Bacillus aneurinolyticus</name>
    <dbReference type="NCBI Taxonomy" id="1391"/>
    <lineage>
        <taxon>Bacteria</taxon>
        <taxon>Bacillati</taxon>
        <taxon>Bacillota</taxon>
        <taxon>Bacilli</taxon>
        <taxon>Bacillales</taxon>
        <taxon>Paenibacillaceae</taxon>
        <taxon>Aneurinibacillus group</taxon>
        <taxon>Aneurinibacillus</taxon>
    </lineage>
</organism>
<evidence type="ECO:0000313" key="15">
    <source>
        <dbReference type="Proteomes" id="UP000561326"/>
    </source>
</evidence>
<evidence type="ECO:0000256" key="9">
    <source>
        <dbReference type="ARBA" id="ARBA00023159"/>
    </source>
</evidence>
<evidence type="ECO:0000256" key="3">
    <source>
        <dbReference type="ARBA" id="ARBA00022475"/>
    </source>
</evidence>
<dbReference type="PROSITE" id="PS50929">
    <property type="entry name" value="ABC_TM1F"/>
    <property type="match status" value="1"/>
</dbReference>
<keyword evidence="4 10" id="KW-0812">Transmembrane</keyword>
<keyword evidence="5" id="KW-0547">Nucleotide-binding</keyword>
<evidence type="ECO:0000313" key="14">
    <source>
        <dbReference type="EMBL" id="NME98734.1"/>
    </source>
</evidence>
<dbReference type="InterPro" id="IPR017871">
    <property type="entry name" value="ABC_transporter-like_CS"/>
</dbReference>
<dbReference type="Gene3D" id="3.40.50.300">
    <property type="entry name" value="P-loop containing nucleotide triphosphate hydrolases"/>
    <property type="match status" value="1"/>
</dbReference>
<dbReference type="SUPFAM" id="SSF90123">
    <property type="entry name" value="ABC transporter transmembrane region"/>
    <property type="match status" value="1"/>
</dbReference>
<dbReference type="InterPro" id="IPR036640">
    <property type="entry name" value="ABC1_TM_sf"/>
</dbReference>
<dbReference type="InterPro" id="IPR027417">
    <property type="entry name" value="P-loop_NTPase"/>
</dbReference>
<dbReference type="GO" id="GO:0005524">
    <property type="term" value="F:ATP binding"/>
    <property type="evidence" value="ECO:0007669"/>
    <property type="project" value="UniProtKB-KW"/>
</dbReference>
<dbReference type="SUPFAM" id="SSF52540">
    <property type="entry name" value="P-loop containing nucleoside triphosphate hydrolases"/>
    <property type="match status" value="1"/>
</dbReference>
<dbReference type="CDD" id="cd07346">
    <property type="entry name" value="ABC_6TM_exporters"/>
    <property type="match status" value="1"/>
</dbReference>
<evidence type="ECO:0000259" key="12">
    <source>
        <dbReference type="PROSITE" id="PS50893"/>
    </source>
</evidence>
<dbReference type="PANTHER" id="PTHR43394">
    <property type="entry name" value="ATP-DEPENDENT PERMEASE MDL1, MITOCHONDRIAL"/>
    <property type="match status" value="1"/>
</dbReference>
<evidence type="ECO:0000256" key="4">
    <source>
        <dbReference type="ARBA" id="ARBA00022692"/>
    </source>
</evidence>
<feature type="transmembrane region" description="Helical" evidence="10">
    <location>
        <begin position="21"/>
        <end position="44"/>
    </location>
</feature>
<feature type="transmembrane region" description="Helical" evidence="10">
    <location>
        <begin position="134"/>
        <end position="154"/>
    </location>
</feature>
<comment type="caution">
    <text evidence="14">The sequence shown here is derived from an EMBL/GenBank/DDBJ whole genome shotgun (WGS) entry which is preliminary data.</text>
</comment>
<name>A0A848CN20_ANEAE</name>
<comment type="subcellular location">
    <subcellularLocation>
        <location evidence="1">Cell membrane</location>
        <topology evidence="1">Multi-pass membrane protein</topology>
    </subcellularLocation>
</comment>
<evidence type="ECO:0000259" key="13">
    <source>
        <dbReference type="PROSITE" id="PS50929"/>
    </source>
</evidence>
<dbReference type="Pfam" id="PF00664">
    <property type="entry name" value="ABC_membrane"/>
    <property type="match status" value="1"/>
</dbReference>
<dbReference type="GO" id="GO:0005886">
    <property type="term" value="C:plasma membrane"/>
    <property type="evidence" value="ECO:0007669"/>
    <property type="project" value="UniProtKB-SubCell"/>
</dbReference>
<evidence type="ECO:0000256" key="6">
    <source>
        <dbReference type="ARBA" id="ARBA00022840"/>
    </source>
</evidence>
<dbReference type="PROSITE" id="PS50042">
    <property type="entry name" value="CNMP_BINDING_3"/>
    <property type="match status" value="1"/>
</dbReference>
<dbReference type="InterPro" id="IPR018488">
    <property type="entry name" value="cNMP-bd_CS"/>
</dbReference>
<dbReference type="EMBL" id="JABAGO010000017">
    <property type="protein sequence ID" value="NME98734.1"/>
    <property type="molecule type" value="Genomic_DNA"/>
</dbReference>
<dbReference type="PROSITE" id="PS50893">
    <property type="entry name" value="ABC_TRANSPORTER_2"/>
    <property type="match status" value="1"/>
</dbReference>
<dbReference type="InterPro" id="IPR014710">
    <property type="entry name" value="RmlC-like_jellyroll"/>
</dbReference>
<dbReference type="PROSITE" id="PS00888">
    <property type="entry name" value="CNMP_BINDING_1"/>
    <property type="match status" value="1"/>
</dbReference>
<evidence type="ECO:0000256" key="2">
    <source>
        <dbReference type="ARBA" id="ARBA00022448"/>
    </source>
</evidence>
<gene>
    <name evidence="14" type="ORF">HF838_10730</name>
</gene>
<dbReference type="AlphaFoldDB" id="A0A848CN20"/>
<dbReference type="SMART" id="SM00100">
    <property type="entry name" value="cNMP"/>
    <property type="match status" value="1"/>
</dbReference>
<feature type="transmembrane region" description="Helical" evidence="10">
    <location>
        <begin position="246"/>
        <end position="267"/>
    </location>
</feature>
<dbReference type="GO" id="GO:0016887">
    <property type="term" value="F:ATP hydrolysis activity"/>
    <property type="evidence" value="ECO:0007669"/>
    <property type="project" value="InterPro"/>
</dbReference>
<dbReference type="Gene3D" id="2.60.120.10">
    <property type="entry name" value="Jelly Rolls"/>
    <property type="match status" value="1"/>
</dbReference>
<dbReference type="PANTHER" id="PTHR43394:SF1">
    <property type="entry name" value="ATP-BINDING CASSETTE SUB-FAMILY B MEMBER 10, MITOCHONDRIAL"/>
    <property type="match status" value="1"/>
</dbReference>
<evidence type="ECO:0000256" key="8">
    <source>
        <dbReference type="ARBA" id="ARBA00023136"/>
    </source>
</evidence>
<protein>
    <submittedName>
        <fullName evidence="14">ATP-binding cassette domain-containing protein</fullName>
    </submittedName>
</protein>
<evidence type="ECO:0000259" key="11">
    <source>
        <dbReference type="PROSITE" id="PS50042"/>
    </source>
</evidence>
<dbReference type="Proteomes" id="UP000561326">
    <property type="component" value="Unassembled WGS sequence"/>
</dbReference>
<keyword evidence="8 10" id="KW-0472">Membrane</keyword>
<evidence type="ECO:0000256" key="7">
    <source>
        <dbReference type="ARBA" id="ARBA00022989"/>
    </source>
</evidence>